<accession>Q1EI25</accession>
<evidence type="ECO:0000256" key="1">
    <source>
        <dbReference type="ARBA" id="ARBA00022679"/>
    </source>
</evidence>
<dbReference type="FunFam" id="3.40.1190.20:FF:000003">
    <property type="entry name" value="Phosphomethylpyrimidine kinase ThiD"/>
    <property type="match status" value="1"/>
</dbReference>
<proteinExistence type="predicted"/>
<keyword evidence="1" id="KW-0808">Transferase</keyword>
<keyword evidence="2" id="KW-0547">Nucleotide-binding</keyword>
<evidence type="ECO:0000256" key="2">
    <source>
        <dbReference type="ARBA" id="ARBA00022741"/>
    </source>
</evidence>
<dbReference type="Pfam" id="PF08543">
    <property type="entry name" value="Phos_pyr_kin"/>
    <property type="match status" value="1"/>
</dbReference>
<dbReference type="Gene3D" id="3.40.1190.20">
    <property type="match status" value="1"/>
</dbReference>
<dbReference type="CDD" id="cd01169">
    <property type="entry name" value="HMPP_kinase"/>
    <property type="match status" value="1"/>
</dbReference>
<dbReference type="GO" id="GO:0005524">
    <property type="term" value="F:ATP binding"/>
    <property type="evidence" value="ECO:0007669"/>
    <property type="project" value="UniProtKB-KW"/>
</dbReference>
<dbReference type="AlphaFoldDB" id="Q1EI25"/>
<dbReference type="PANTHER" id="PTHR20858">
    <property type="entry name" value="PHOSPHOMETHYLPYRIMIDINE KINASE"/>
    <property type="match status" value="1"/>
</dbReference>
<dbReference type="InterPro" id="IPR004399">
    <property type="entry name" value="HMP/HMP-P_kinase_dom"/>
</dbReference>
<dbReference type="GO" id="GO:0008972">
    <property type="term" value="F:phosphomethylpyrimidine kinase activity"/>
    <property type="evidence" value="ECO:0007669"/>
    <property type="project" value="InterPro"/>
</dbReference>
<organism evidence="6">
    <name type="scientific">uncultured organism</name>
    <dbReference type="NCBI Taxonomy" id="155900"/>
    <lineage>
        <taxon>unclassified sequences</taxon>
        <taxon>environmental samples</taxon>
    </lineage>
</organism>
<sequence length="284" mass="28453">MTPRGAGAMAGRVLIVAGSDSGGGAGIQADIKTVTALGGYAMTAVTALTAQNTRGVFSIHDVPADFVAEQMRVVLSDIGADCVKVGMLHTPGVIEAVCDVLEAEAEAAAGGRRVPIVVDPVMVAKGGESLLAPDAMASLKARMIPLAHVLMPNVAEAEALTGLTVGGPDDAGTVARKLAAAGAAAVLLKGGHLPGETVIDILAVDGEIVEVFESPRIDTPHTHGTGCTLASATATGLAQGMAVRDAVARARRYVHEAILTAPGLGHGHGPLNHAHTVTPFGVDG</sequence>
<dbReference type="SUPFAM" id="SSF53613">
    <property type="entry name" value="Ribokinase-like"/>
    <property type="match status" value="1"/>
</dbReference>
<feature type="domain" description="Pyridoxamine kinase/Phosphomethylpyrimidine kinase" evidence="5">
    <location>
        <begin position="20"/>
        <end position="272"/>
    </location>
</feature>
<evidence type="ECO:0000256" key="3">
    <source>
        <dbReference type="ARBA" id="ARBA00022777"/>
    </source>
</evidence>
<reference evidence="6" key="1">
    <citation type="submission" date="2006-06" db="EMBL/GenBank/DDBJ databases">
        <title>Construction and analysis of a metagenomic library from a deep-sea sediment of east Pacific nodule Province.</title>
        <authorList>
            <person name="Xu M."/>
            <person name="Xiao X."/>
            <person name="Wang F."/>
        </authorList>
    </citation>
    <scope>NUCLEOTIDE SEQUENCE</scope>
</reference>
<protein>
    <submittedName>
        <fullName evidence="6">Hydroxymethylpyrimidine/phosphomethylpyrimidine kinase</fullName>
    </submittedName>
</protein>
<keyword evidence="4" id="KW-0067">ATP-binding</keyword>
<gene>
    <name evidence="6" type="ORF">17H9-11</name>
</gene>
<dbReference type="InterPro" id="IPR029056">
    <property type="entry name" value="Ribokinase-like"/>
</dbReference>
<dbReference type="InterPro" id="IPR013749">
    <property type="entry name" value="PM/HMP-P_kinase-1"/>
</dbReference>
<dbReference type="PANTHER" id="PTHR20858:SF17">
    <property type="entry name" value="HYDROXYMETHYLPYRIMIDINE_PHOSPHOMETHYLPYRIMIDINE KINASE THI20-RELATED"/>
    <property type="match status" value="1"/>
</dbReference>
<evidence type="ECO:0000259" key="5">
    <source>
        <dbReference type="Pfam" id="PF08543"/>
    </source>
</evidence>
<evidence type="ECO:0000256" key="4">
    <source>
        <dbReference type="ARBA" id="ARBA00022840"/>
    </source>
</evidence>
<dbReference type="GO" id="GO:0008902">
    <property type="term" value="F:hydroxymethylpyrimidine kinase activity"/>
    <property type="evidence" value="ECO:0007669"/>
    <property type="project" value="TreeGrafter"/>
</dbReference>
<keyword evidence="3 6" id="KW-0418">Kinase</keyword>
<dbReference type="GO" id="GO:0009228">
    <property type="term" value="P:thiamine biosynthetic process"/>
    <property type="evidence" value="ECO:0007669"/>
    <property type="project" value="InterPro"/>
</dbReference>
<evidence type="ECO:0000313" key="6">
    <source>
        <dbReference type="EMBL" id="CAK32585.1"/>
    </source>
</evidence>
<dbReference type="EMBL" id="AM270417">
    <property type="protein sequence ID" value="CAK32585.1"/>
    <property type="molecule type" value="Genomic_DNA"/>
</dbReference>
<dbReference type="NCBIfam" id="TIGR00097">
    <property type="entry name" value="HMP-P_kinase"/>
    <property type="match status" value="1"/>
</dbReference>
<name>Q1EI25_9ZZZZ</name>